<feature type="transmembrane region" description="Helical" evidence="1">
    <location>
        <begin position="1017"/>
        <end position="1039"/>
    </location>
</feature>
<dbReference type="KEGG" id="axe:P40_13315"/>
<dbReference type="SUPFAM" id="SSF82866">
    <property type="entry name" value="Multidrug efflux transporter AcrB transmembrane domain"/>
    <property type="match status" value="2"/>
</dbReference>
<feature type="transmembrane region" description="Helical" evidence="1">
    <location>
        <begin position="32"/>
        <end position="52"/>
    </location>
</feature>
<feature type="transmembrane region" description="Helical" evidence="1">
    <location>
        <begin position="398"/>
        <end position="420"/>
    </location>
</feature>
<dbReference type="Gene3D" id="3.30.2090.10">
    <property type="entry name" value="Multidrug efflux transporter AcrB TolC docking domain, DN and DC subdomains"/>
    <property type="match status" value="2"/>
</dbReference>
<name>A0A9Q3ZGY1_9GAMM</name>
<dbReference type="Gene3D" id="3.30.70.1430">
    <property type="entry name" value="Multidrug efflux transporter AcrB pore domain"/>
    <property type="match status" value="2"/>
</dbReference>
<dbReference type="Pfam" id="PF00873">
    <property type="entry name" value="ACR_tran"/>
    <property type="match status" value="1"/>
</dbReference>
<gene>
    <name evidence="2" type="ORF">LZG35_04815</name>
</gene>
<dbReference type="EMBL" id="JAJVKT010000004">
    <property type="protein sequence ID" value="MCE7507947.1"/>
    <property type="molecule type" value="Genomic_DNA"/>
</dbReference>
<dbReference type="PANTHER" id="PTHR32063">
    <property type="match status" value="1"/>
</dbReference>
<feature type="transmembrane region" description="Helical" evidence="1">
    <location>
        <begin position="440"/>
        <end position="465"/>
    </location>
</feature>
<dbReference type="SUPFAM" id="SSF82714">
    <property type="entry name" value="Multidrug efflux transporter AcrB TolC docking domain, DN and DC subdomains"/>
    <property type="match status" value="2"/>
</dbReference>
<dbReference type="InterPro" id="IPR027463">
    <property type="entry name" value="AcrB_DN_DC_subdom"/>
</dbReference>
<keyword evidence="3" id="KW-1185">Reference proteome</keyword>
<dbReference type="InterPro" id="IPR001036">
    <property type="entry name" value="Acrflvin-R"/>
</dbReference>
<feature type="transmembrane region" description="Helical" evidence="1">
    <location>
        <begin position="355"/>
        <end position="378"/>
    </location>
</feature>
<dbReference type="PANTHER" id="PTHR32063:SF33">
    <property type="entry name" value="RND SUPERFAMILY EFFLUX PUMP PERMEASE COMPONENT"/>
    <property type="match status" value="1"/>
</dbReference>
<feature type="transmembrane region" description="Helical" evidence="1">
    <location>
        <begin position="883"/>
        <end position="902"/>
    </location>
</feature>
<proteinExistence type="predicted"/>
<feature type="transmembrane region" description="Helical" evidence="1">
    <location>
        <begin position="471"/>
        <end position="492"/>
    </location>
</feature>
<dbReference type="GO" id="GO:0005886">
    <property type="term" value="C:plasma membrane"/>
    <property type="evidence" value="ECO:0007669"/>
    <property type="project" value="TreeGrafter"/>
</dbReference>
<accession>A0A9Q3ZGY1</accession>
<dbReference type="Gene3D" id="3.30.70.1320">
    <property type="entry name" value="Multidrug efflux transporter AcrB pore domain like"/>
    <property type="match status" value="1"/>
</dbReference>
<feature type="transmembrane region" description="Helical" evidence="1">
    <location>
        <begin position="909"/>
        <end position="929"/>
    </location>
</feature>
<dbReference type="SUPFAM" id="SSF82693">
    <property type="entry name" value="Multidrug efflux transporter AcrB pore domain, PN1, PN2, PC1 and PC2 subdomains"/>
    <property type="match status" value="2"/>
</dbReference>
<evidence type="ECO:0000313" key="3">
    <source>
        <dbReference type="Proteomes" id="UP001107961"/>
    </source>
</evidence>
<dbReference type="Gene3D" id="1.20.1640.10">
    <property type="entry name" value="Multidrug efflux transporter AcrB transmembrane domain"/>
    <property type="match status" value="2"/>
</dbReference>
<comment type="caution">
    <text evidence="2">The sequence shown here is derived from an EMBL/GenBank/DDBJ whole genome shotgun (WGS) entry which is preliminary data.</text>
</comment>
<dbReference type="GO" id="GO:0042910">
    <property type="term" value="F:xenobiotic transmembrane transporter activity"/>
    <property type="evidence" value="ECO:0007669"/>
    <property type="project" value="TreeGrafter"/>
</dbReference>
<feature type="transmembrane region" description="Helical" evidence="1">
    <location>
        <begin position="984"/>
        <end position="1005"/>
    </location>
</feature>
<dbReference type="Proteomes" id="UP001107961">
    <property type="component" value="Unassembled WGS sequence"/>
</dbReference>
<protein>
    <submittedName>
        <fullName evidence="2">Efflux RND transporter permease subunit</fullName>
    </submittedName>
</protein>
<keyword evidence="1" id="KW-0812">Transmembrane</keyword>
<evidence type="ECO:0000313" key="2">
    <source>
        <dbReference type="EMBL" id="MCE7507947.1"/>
    </source>
</evidence>
<sequence>MSSPPDADHRQSGAPRLNAYTGLIAWFTHNPVAANLLMAILIIGGAITAFTITKEIQPQVETNYVTITVPYLGATPTDVEQGVLIKIEEAIQDLEGIREIVSIASEGNGSVQVEVAPDYDIREVMDNIKMRVDSITTFPAETERPVYQRNVWSTEVIWVAVSSVDVDDRTLKEVARRVRDDITALPSVTKTELIGDRPYEIGIEVSEETLRNYGLTLTEVADAVGRSSLDLPGGRIQAAGGDILVRTVGQAYVGRDFEDIVVRTNPDGSRLLLRDIADIRDGFVEDNYYLTHNGRPAVGIRVLALGEQDALALSREVRDYVDRMQESLPDGVQVNWMIDVSYYLEGRLNMMSENLLMGAVLVFLILSLFLRLKLAFWVMAGLLTAFLGTLFTLPLFGITINLISLFAFLVVLGIVVDDAIIIGESAYTRIQRDGHSTNNVVLGVLDVAGPATFGVLTTMAAFLPILLVSGIWGQFFASIGGVVVICLFYSLIESKLILPAHLAHMRDAPAETSKPNRMIRFQRRFSDGLFRFVDNTYLPLLRRILRHRYLALAGALSVLILAVGLIVGGLLRVVFIPDLSGDFVQVELEMNKGTPAYVTQTNLDTIGKALTEVDQELQQELGLNEPLVRTQLAWTESDTTGGIVVELVKSENSLVSVPELSRRWREKVGRIPGARTFHIGGEGGPDDNDISLELVGQNQAHLEAASAELEQRLRDYNGVYDLRNSHDSGVREIQLRIKPEAELLGLSQRDLARQVRQAFYGEEVQRIQRGQDEVKVMVRYPRAERRSEGYLEDMRIRTGDGQAVPFSAVADLDMGSSPATIRRFDRQRSISITARVDKAVAEPGRITKDLIEHQLPDILSHHPGVSYRVTGATRDQEKMMVDLLYGTGLALFLIYALMAIPLKSYVQPLMIMSVIPFGTIGAAVGHLVLGMPFSLLSMFGIVALAGVVVNDSLILVDFVNRYRRDGEPLVEAAIKAARARFRPIILTSLTTFLGLVPIVFLEYSLQAQVVKPMAVSLSFGIVFATLITLVLIPTLYMVMDDVTGWFAGRRKNAAPAGDENAG</sequence>
<feature type="transmembrane region" description="Helical" evidence="1">
    <location>
        <begin position="549"/>
        <end position="575"/>
    </location>
</feature>
<dbReference type="Gene3D" id="3.30.70.1440">
    <property type="entry name" value="Multidrug efflux transporter AcrB pore domain"/>
    <property type="match status" value="1"/>
</dbReference>
<keyword evidence="1" id="KW-0472">Membrane</keyword>
<organism evidence="2 3">
    <name type="scientific">Alloalcanivorax xenomutans</name>
    <dbReference type="NCBI Taxonomy" id="1094342"/>
    <lineage>
        <taxon>Bacteria</taxon>
        <taxon>Pseudomonadati</taxon>
        <taxon>Pseudomonadota</taxon>
        <taxon>Gammaproteobacteria</taxon>
        <taxon>Oceanospirillales</taxon>
        <taxon>Alcanivoracaceae</taxon>
        <taxon>Alloalcanivorax</taxon>
    </lineage>
</organism>
<feature type="transmembrane region" description="Helical" evidence="1">
    <location>
        <begin position="935"/>
        <end position="956"/>
    </location>
</feature>
<dbReference type="AlphaFoldDB" id="A0A9Q3ZGY1"/>
<evidence type="ECO:0000256" key="1">
    <source>
        <dbReference type="SAM" id="Phobius"/>
    </source>
</evidence>
<keyword evidence="1" id="KW-1133">Transmembrane helix</keyword>
<reference evidence="2" key="1">
    <citation type="submission" date="2022-01" db="EMBL/GenBank/DDBJ databases">
        <authorList>
            <person name="Karlyshev A.V."/>
            <person name="Jaspars M."/>
        </authorList>
    </citation>
    <scope>NUCLEOTIDE SEQUENCE</scope>
    <source>
        <strain evidence="2">AGSA3-2</strain>
    </source>
</reference>
<dbReference type="PRINTS" id="PR00702">
    <property type="entry name" value="ACRIFLAVINRP"/>
</dbReference>
<dbReference type="RefSeq" id="WP_080531169.1">
    <property type="nucleotide sequence ID" value="NZ_CBDDTQ010000005.1"/>
</dbReference>